<comment type="caution">
    <text evidence="1">The sequence shown here is derived from an EMBL/GenBank/DDBJ whole genome shotgun (WGS) entry which is preliminary data.</text>
</comment>
<evidence type="ECO:0000313" key="1">
    <source>
        <dbReference type="EMBL" id="GBO38325.1"/>
    </source>
</evidence>
<proteinExistence type="predicted"/>
<organism evidence="1 2">
    <name type="scientific">Araneus ventricosus</name>
    <name type="common">Orbweaver spider</name>
    <name type="synonym">Epeira ventricosa</name>
    <dbReference type="NCBI Taxonomy" id="182803"/>
    <lineage>
        <taxon>Eukaryota</taxon>
        <taxon>Metazoa</taxon>
        <taxon>Ecdysozoa</taxon>
        <taxon>Arthropoda</taxon>
        <taxon>Chelicerata</taxon>
        <taxon>Arachnida</taxon>
        <taxon>Araneae</taxon>
        <taxon>Araneomorphae</taxon>
        <taxon>Entelegynae</taxon>
        <taxon>Araneoidea</taxon>
        <taxon>Araneidae</taxon>
        <taxon>Araneus</taxon>
    </lineage>
</organism>
<accession>A0A4Y2WLE8</accession>
<evidence type="ECO:0000313" key="2">
    <source>
        <dbReference type="Proteomes" id="UP000499080"/>
    </source>
</evidence>
<dbReference type="AlphaFoldDB" id="A0A4Y2WLE8"/>
<feature type="non-terminal residue" evidence="1">
    <location>
        <position position="1"/>
    </location>
</feature>
<sequence>TAPPQGSIVRLSQQNIQLRHCTLKDLLSVCAEHSEAAATEPLLTYCPFFAAEHSATPLNPQGPIPRFRNKRFS</sequence>
<protein>
    <submittedName>
        <fullName evidence="1">Uncharacterized protein</fullName>
    </submittedName>
</protein>
<gene>
    <name evidence="1" type="ORF">AVEN_89680_1</name>
</gene>
<reference evidence="1 2" key="1">
    <citation type="journal article" date="2019" name="Sci. Rep.">
        <title>Orb-weaving spider Araneus ventricosus genome elucidates the spidroin gene catalogue.</title>
        <authorList>
            <person name="Kono N."/>
            <person name="Nakamura H."/>
            <person name="Ohtoshi R."/>
            <person name="Moran D.A.P."/>
            <person name="Shinohara A."/>
            <person name="Yoshida Y."/>
            <person name="Fujiwara M."/>
            <person name="Mori M."/>
            <person name="Tomita M."/>
            <person name="Arakawa K."/>
        </authorList>
    </citation>
    <scope>NUCLEOTIDE SEQUENCE [LARGE SCALE GENOMIC DNA]</scope>
</reference>
<dbReference type="EMBL" id="BGPR01063000">
    <property type="protein sequence ID" value="GBO38325.1"/>
    <property type="molecule type" value="Genomic_DNA"/>
</dbReference>
<keyword evidence="2" id="KW-1185">Reference proteome</keyword>
<name>A0A4Y2WLE8_ARAVE</name>
<dbReference type="Proteomes" id="UP000499080">
    <property type="component" value="Unassembled WGS sequence"/>
</dbReference>